<dbReference type="Pfam" id="PF00538">
    <property type="entry name" value="Linker_histone"/>
    <property type="match status" value="1"/>
</dbReference>
<name>A0ABM1E831_PRICU</name>
<feature type="compositionally biased region" description="Basic residues" evidence="8">
    <location>
        <begin position="164"/>
        <end position="198"/>
    </location>
</feature>
<evidence type="ECO:0000256" key="4">
    <source>
        <dbReference type="ARBA" id="ARBA00022454"/>
    </source>
</evidence>
<feature type="compositionally biased region" description="Low complexity" evidence="8">
    <location>
        <begin position="1"/>
        <end position="11"/>
    </location>
</feature>
<evidence type="ECO:0000256" key="6">
    <source>
        <dbReference type="ARBA" id="ARBA00023242"/>
    </source>
</evidence>
<evidence type="ECO:0000256" key="1">
    <source>
        <dbReference type="ARBA" id="ARBA00002809"/>
    </source>
</evidence>
<evidence type="ECO:0000256" key="8">
    <source>
        <dbReference type="SAM" id="MobiDB-lite"/>
    </source>
</evidence>
<reference evidence="11" key="1">
    <citation type="submission" date="2025-08" db="UniProtKB">
        <authorList>
            <consortium name="RefSeq"/>
        </authorList>
    </citation>
    <scope>IDENTIFICATION</scope>
</reference>
<feature type="compositionally biased region" description="Basic residues" evidence="8">
    <location>
        <begin position="136"/>
        <end position="155"/>
    </location>
</feature>
<keyword evidence="5 7" id="KW-0238">DNA-binding</keyword>
<accession>A0ABM1E831</accession>
<dbReference type="GeneID" id="106809696"/>
<evidence type="ECO:0000313" key="10">
    <source>
        <dbReference type="Proteomes" id="UP000695022"/>
    </source>
</evidence>
<evidence type="ECO:0000313" key="11">
    <source>
        <dbReference type="RefSeq" id="XP_014668352.1"/>
    </source>
</evidence>
<comment type="function">
    <text evidence="1">Histones H1 are necessary for the condensation of nucleosome chains into higher-order structures.</text>
</comment>
<dbReference type="InterPro" id="IPR005819">
    <property type="entry name" value="H1/H5"/>
</dbReference>
<keyword evidence="6 7" id="KW-0539">Nucleus</keyword>
<keyword evidence="4 7" id="KW-0158">Chromosome</keyword>
<evidence type="ECO:0000256" key="5">
    <source>
        <dbReference type="ARBA" id="ARBA00023125"/>
    </source>
</evidence>
<evidence type="ECO:0000256" key="7">
    <source>
        <dbReference type="RuleBase" id="RU003894"/>
    </source>
</evidence>
<dbReference type="Gene3D" id="1.10.10.10">
    <property type="entry name" value="Winged helix-like DNA-binding domain superfamily/Winged helix DNA-binding domain"/>
    <property type="match status" value="1"/>
</dbReference>
<feature type="region of interest" description="Disordered" evidence="8">
    <location>
        <begin position="1"/>
        <end position="37"/>
    </location>
</feature>
<feature type="compositionally biased region" description="Basic and acidic residues" evidence="8">
    <location>
        <begin position="107"/>
        <end position="118"/>
    </location>
</feature>
<feature type="domain" description="H15" evidence="9">
    <location>
        <begin position="33"/>
        <end position="107"/>
    </location>
</feature>
<keyword evidence="10" id="KW-1185">Reference proteome</keyword>
<dbReference type="PANTHER" id="PTHR11467">
    <property type="entry name" value="HISTONE H1"/>
    <property type="match status" value="1"/>
</dbReference>
<dbReference type="SMART" id="SM00526">
    <property type="entry name" value="H15"/>
    <property type="match status" value="1"/>
</dbReference>
<evidence type="ECO:0000259" key="9">
    <source>
        <dbReference type="PROSITE" id="PS51504"/>
    </source>
</evidence>
<dbReference type="PANTHER" id="PTHR11467:SF20">
    <property type="entry name" value="H15 DOMAIN-CONTAINING PROTEIN-RELATED"/>
    <property type="match status" value="1"/>
</dbReference>
<dbReference type="PROSITE" id="PS51504">
    <property type="entry name" value="H15"/>
    <property type="match status" value="1"/>
</dbReference>
<dbReference type="InterPro" id="IPR036388">
    <property type="entry name" value="WH-like_DNA-bd_sf"/>
</dbReference>
<feature type="region of interest" description="Disordered" evidence="8">
    <location>
        <begin position="93"/>
        <end position="198"/>
    </location>
</feature>
<gene>
    <name evidence="11" type="primary">LOC106809696</name>
</gene>
<dbReference type="RefSeq" id="XP_014668352.1">
    <property type="nucleotide sequence ID" value="XM_014812866.1"/>
</dbReference>
<dbReference type="InterPro" id="IPR036390">
    <property type="entry name" value="WH_DNA-bd_sf"/>
</dbReference>
<protein>
    <submittedName>
        <fullName evidence="11">Histone H1B-like</fullName>
    </submittedName>
</protein>
<proteinExistence type="inferred from homology"/>
<evidence type="ECO:0000256" key="3">
    <source>
        <dbReference type="ARBA" id="ARBA00004286"/>
    </source>
</evidence>
<dbReference type="SUPFAM" id="SSF46785">
    <property type="entry name" value="Winged helix' DNA-binding domain"/>
    <property type="match status" value="1"/>
</dbReference>
<dbReference type="CDD" id="cd00073">
    <property type="entry name" value="H15"/>
    <property type="match status" value="1"/>
</dbReference>
<organism evidence="10 11">
    <name type="scientific">Priapulus caudatus</name>
    <name type="common">Priapulid worm</name>
    <dbReference type="NCBI Taxonomy" id="37621"/>
    <lineage>
        <taxon>Eukaryota</taxon>
        <taxon>Metazoa</taxon>
        <taxon>Ecdysozoa</taxon>
        <taxon>Scalidophora</taxon>
        <taxon>Priapulida</taxon>
        <taxon>Priapulimorpha</taxon>
        <taxon>Priapulimorphida</taxon>
        <taxon>Priapulidae</taxon>
        <taxon>Priapulus</taxon>
    </lineage>
</organism>
<dbReference type="Proteomes" id="UP000695022">
    <property type="component" value="Unplaced"/>
</dbReference>
<evidence type="ECO:0000256" key="2">
    <source>
        <dbReference type="ARBA" id="ARBA00004123"/>
    </source>
</evidence>
<dbReference type="PRINTS" id="PR00624">
    <property type="entry name" value="HISTONEH5"/>
</dbReference>
<sequence>MADAAAVTAPAPASPKKKTKAPPAAKKPKAPAQHPPTAEMVNAAIKNLAERGGSSLQAIKKYIASHYKVDVEKMSPFIRRYLKSSAANGKLIQTKGKGASGSFKLSAGEKKATTEKKPTAKAVKKPAAKQAVKAKPAAKKATKSPKKPAAKKAKAAKSPPKKAAPAKKAVKAKKAPAKATKPKRAPVKAAKAKKPAKK</sequence>
<comment type="similarity">
    <text evidence="7">Belongs to the histone H1/H5 family.</text>
</comment>
<dbReference type="InterPro" id="IPR005818">
    <property type="entry name" value="Histone_H1/H5_H15"/>
</dbReference>
<comment type="subcellular location">
    <subcellularLocation>
        <location evidence="3">Chromosome</location>
    </subcellularLocation>
    <subcellularLocation>
        <location evidence="2 7">Nucleus</location>
    </subcellularLocation>
</comment>